<dbReference type="Pfam" id="PF13905">
    <property type="entry name" value="Thioredoxin_8"/>
    <property type="match status" value="1"/>
</dbReference>
<dbReference type="SUPFAM" id="SSF52833">
    <property type="entry name" value="Thioredoxin-like"/>
    <property type="match status" value="1"/>
</dbReference>
<accession>A0ABX7CUR5</accession>
<reference evidence="2 3" key="1">
    <citation type="submission" date="2021-01" db="EMBL/GenBank/DDBJ databases">
        <title>FDA dAtabase for Regulatory Grade micrObial Sequences (FDA-ARGOS): Supporting development and validation of Infectious Disease Dx tests.</title>
        <authorList>
            <person name="Sproer C."/>
            <person name="Gronow S."/>
            <person name="Severitt S."/>
            <person name="Schroder I."/>
            <person name="Tallon L."/>
            <person name="Sadzewicz L."/>
            <person name="Zhao X."/>
            <person name="Boylan J."/>
            <person name="Ott S."/>
            <person name="Bowen H."/>
            <person name="Vavikolanu K."/>
            <person name="Mehta A."/>
            <person name="Aluvathingal J."/>
            <person name="Nadendla S."/>
            <person name="Lowell S."/>
            <person name="Myers T."/>
            <person name="Yan Y."/>
            <person name="Sichtig H."/>
        </authorList>
    </citation>
    <scope>NUCLEOTIDE SEQUENCE [LARGE SCALE GENOMIC DNA]</scope>
    <source>
        <strain evidence="2 3">FDAARGOS_1141</strain>
    </source>
</reference>
<evidence type="ECO:0000313" key="3">
    <source>
        <dbReference type="Proteomes" id="UP000595498"/>
    </source>
</evidence>
<sequence>MKENATNKAIKFISVSVDKTKASWLNYIKKKPSECDAYWLNATVDKKIADELGIYAVPNYMIVDVSNNKIIKGGIRIDELSQEIKKLK</sequence>
<dbReference type="EMBL" id="CP068224">
    <property type="protein sequence ID" value="QQT54501.1"/>
    <property type="molecule type" value="Genomic_DNA"/>
</dbReference>
<dbReference type="InterPro" id="IPR012336">
    <property type="entry name" value="Thioredoxin-like_fold"/>
</dbReference>
<feature type="domain" description="Thioredoxin-like fold" evidence="1">
    <location>
        <begin position="5"/>
        <end position="70"/>
    </location>
</feature>
<gene>
    <name evidence="2" type="ORF">I6I98_04370</name>
</gene>
<proteinExistence type="predicted"/>
<evidence type="ECO:0000313" key="2">
    <source>
        <dbReference type="EMBL" id="QQT54501.1"/>
    </source>
</evidence>
<name>A0ABX7CUR5_SPHMU</name>
<organism evidence="2 3">
    <name type="scientific">Sphingobacterium multivorum</name>
    <dbReference type="NCBI Taxonomy" id="28454"/>
    <lineage>
        <taxon>Bacteria</taxon>
        <taxon>Pseudomonadati</taxon>
        <taxon>Bacteroidota</taxon>
        <taxon>Sphingobacteriia</taxon>
        <taxon>Sphingobacteriales</taxon>
        <taxon>Sphingobacteriaceae</taxon>
        <taxon>Sphingobacterium</taxon>
    </lineage>
</organism>
<dbReference type="Proteomes" id="UP000595498">
    <property type="component" value="Chromosome"/>
</dbReference>
<dbReference type="Gene3D" id="3.40.30.10">
    <property type="entry name" value="Glutaredoxin"/>
    <property type="match status" value="1"/>
</dbReference>
<protein>
    <recommendedName>
        <fullName evidence="1">Thioredoxin-like fold domain-containing protein</fullName>
    </recommendedName>
</protein>
<evidence type="ECO:0000259" key="1">
    <source>
        <dbReference type="Pfam" id="PF13905"/>
    </source>
</evidence>
<keyword evidence="3" id="KW-1185">Reference proteome</keyword>
<dbReference type="InterPro" id="IPR036249">
    <property type="entry name" value="Thioredoxin-like_sf"/>
</dbReference>